<sequence>MWLLFQVMTWNTVDTRKRAHSPTPYTQAVIFSQPLSDSRCSSATPTKAGAMRNYKHGGRPLEQGVTLFFTVGHISIVAALLKGRKHFINSSNISILLQNAGSLSVLQAGNVHEGQRQPGQTEERPPRTPVNAG</sequence>
<evidence type="ECO:0000313" key="2">
    <source>
        <dbReference type="EMBL" id="TNN30318.1"/>
    </source>
</evidence>
<dbReference type="AlphaFoldDB" id="A0A4Z2ENG3"/>
<accession>A0A4Z2ENG3</accession>
<comment type="caution">
    <text evidence="2">The sequence shown here is derived from an EMBL/GenBank/DDBJ whole genome shotgun (WGS) entry which is preliminary data.</text>
</comment>
<proteinExistence type="predicted"/>
<dbReference type="EMBL" id="SRLO01004625">
    <property type="protein sequence ID" value="TNN30318.1"/>
    <property type="molecule type" value="Genomic_DNA"/>
</dbReference>
<organism evidence="2 3">
    <name type="scientific">Liparis tanakae</name>
    <name type="common">Tanaka's snailfish</name>
    <dbReference type="NCBI Taxonomy" id="230148"/>
    <lineage>
        <taxon>Eukaryota</taxon>
        <taxon>Metazoa</taxon>
        <taxon>Chordata</taxon>
        <taxon>Craniata</taxon>
        <taxon>Vertebrata</taxon>
        <taxon>Euteleostomi</taxon>
        <taxon>Actinopterygii</taxon>
        <taxon>Neopterygii</taxon>
        <taxon>Teleostei</taxon>
        <taxon>Neoteleostei</taxon>
        <taxon>Acanthomorphata</taxon>
        <taxon>Eupercaria</taxon>
        <taxon>Perciformes</taxon>
        <taxon>Cottioidei</taxon>
        <taxon>Cottales</taxon>
        <taxon>Liparidae</taxon>
        <taxon>Liparis</taxon>
    </lineage>
</organism>
<feature type="region of interest" description="Disordered" evidence="1">
    <location>
        <begin position="112"/>
        <end position="133"/>
    </location>
</feature>
<evidence type="ECO:0000256" key="1">
    <source>
        <dbReference type="SAM" id="MobiDB-lite"/>
    </source>
</evidence>
<dbReference type="Proteomes" id="UP000314294">
    <property type="component" value="Unassembled WGS sequence"/>
</dbReference>
<protein>
    <submittedName>
        <fullName evidence="2">Uncharacterized protein</fullName>
    </submittedName>
</protein>
<name>A0A4Z2ENG3_9TELE</name>
<evidence type="ECO:0000313" key="3">
    <source>
        <dbReference type="Proteomes" id="UP000314294"/>
    </source>
</evidence>
<reference evidence="2 3" key="1">
    <citation type="submission" date="2019-03" db="EMBL/GenBank/DDBJ databases">
        <title>First draft genome of Liparis tanakae, snailfish: a comprehensive survey of snailfish specific genes.</title>
        <authorList>
            <person name="Kim W."/>
            <person name="Song I."/>
            <person name="Jeong J.-H."/>
            <person name="Kim D."/>
            <person name="Kim S."/>
            <person name="Ryu S."/>
            <person name="Song J.Y."/>
            <person name="Lee S.K."/>
        </authorList>
    </citation>
    <scope>NUCLEOTIDE SEQUENCE [LARGE SCALE GENOMIC DNA]</scope>
    <source>
        <tissue evidence="2">Muscle</tissue>
    </source>
</reference>
<gene>
    <name evidence="2" type="ORF">EYF80_059531</name>
</gene>
<keyword evidence="3" id="KW-1185">Reference proteome</keyword>